<dbReference type="EMBL" id="JAIQCV010000003">
    <property type="protein sequence ID" value="KAH1113478.1"/>
    <property type="molecule type" value="Genomic_DNA"/>
</dbReference>
<feature type="region of interest" description="Disordered" evidence="2">
    <location>
        <begin position="117"/>
        <end position="137"/>
    </location>
</feature>
<evidence type="ECO:0000313" key="4">
    <source>
        <dbReference type="Proteomes" id="UP000828251"/>
    </source>
</evidence>
<gene>
    <name evidence="3" type="ORF">J1N35_006856</name>
</gene>
<feature type="coiled-coil region" evidence="1">
    <location>
        <begin position="26"/>
        <end position="83"/>
    </location>
</feature>
<dbReference type="AlphaFoldDB" id="A0A9D3W7G4"/>
<keyword evidence="4" id="KW-1185">Reference proteome</keyword>
<sequence length="184" mass="21397">MKEAIKQVKFATQQVYKEQESIAVDKKMLQKSYETAKEEAEKKLKATREAYDPELARSLEEKLKETTEEVEALQDEMKKVHAMEMDSVTLQMVADEECSLQNLVSSVRMELEEVKRQQRESEMKIQNESEKEAVSADHNIRLQQLLLETENARNETEQMKKNMETLKKEAEEAETAVKEPLQIS</sequence>
<comment type="caution">
    <text evidence="3">The sequence shown here is derived from an EMBL/GenBank/DDBJ whole genome shotgun (WGS) entry which is preliminary data.</text>
</comment>
<proteinExistence type="predicted"/>
<keyword evidence="1" id="KW-0175">Coiled coil</keyword>
<evidence type="ECO:0000313" key="3">
    <source>
        <dbReference type="EMBL" id="KAH1113478.1"/>
    </source>
</evidence>
<protein>
    <submittedName>
        <fullName evidence="3">Uncharacterized protein</fullName>
    </submittedName>
</protein>
<reference evidence="3 4" key="1">
    <citation type="journal article" date="2021" name="Plant Biotechnol. J.">
        <title>Multi-omics assisted identification of the key and species-specific regulatory components of drought-tolerant mechanisms in Gossypium stocksii.</title>
        <authorList>
            <person name="Yu D."/>
            <person name="Ke L."/>
            <person name="Zhang D."/>
            <person name="Wu Y."/>
            <person name="Sun Y."/>
            <person name="Mei J."/>
            <person name="Sun J."/>
            <person name="Sun Y."/>
        </authorList>
    </citation>
    <scope>NUCLEOTIDE SEQUENCE [LARGE SCALE GENOMIC DNA]</scope>
    <source>
        <strain evidence="4">cv. E1</strain>
        <tissue evidence="3">Leaf</tissue>
    </source>
</reference>
<organism evidence="3 4">
    <name type="scientific">Gossypium stocksii</name>
    <dbReference type="NCBI Taxonomy" id="47602"/>
    <lineage>
        <taxon>Eukaryota</taxon>
        <taxon>Viridiplantae</taxon>
        <taxon>Streptophyta</taxon>
        <taxon>Embryophyta</taxon>
        <taxon>Tracheophyta</taxon>
        <taxon>Spermatophyta</taxon>
        <taxon>Magnoliopsida</taxon>
        <taxon>eudicotyledons</taxon>
        <taxon>Gunneridae</taxon>
        <taxon>Pentapetalae</taxon>
        <taxon>rosids</taxon>
        <taxon>malvids</taxon>
        <taxon>Malvales</taxon>
        <taxon>Malvaceae</taxon>
        <taxon>Malvoideae</taxon>
        <taxon>Gossypium</taxon>
    </lineage>
</organism>
<accession>A0A9D3W7G4</accession>
<dbReference type="OrthoDB" id="1933125at2759"/>
<dbReference type="Proteomes" id="UP000828251">
    <property type="component" value="Unassembled WGS sequence"/>
</dbReference>
<evidence type="ECO:0000256" key="1">
    <source>
        <dbReference type="SAM" id="Coils"/>
    </source>
</evidence>
<name>A0A9D3W7G4_9ROSI</name>
<evidence type="ECO:0000256" key="2">
    <source>
        <dbReference type="SAM" id="MobiDB-lite"/>
    </source>
</evidence>